<dbReference type="SUPFAM" id="SSF56801">
    <property type="entry name" value="Acetyl-CoA synthetase-like"/>
    <property type="match status" value="1"/>
</dbReference>
<keyword evidence="4" id="KW-1185">Reference proteome</keyword>
<feature type="domain" description="AMP-dependent synthetase/ligase" evidence="1">
    <location>
        <begin position="19"/>
        <end position="362"/>
    </location>
</feature>
<name>A0ABW3H744_9SPHN</name>
<dbReference type="InterPro" id="IPR045851">
    <property type="entry name" value="AMP-bd_C_sf"/>
</dbReference>
<dbReference type="RefSeq" id="WP_264944544.1">
    <property type="nucleotide sequence ID" value="NZ_JAPDRA010000005.1"/>
</dbReference>
<evidence type="ECO:0000313" key="3">
    <source>
        <dbReference type="EMBL" id="MFD0947104.1"/>
    </source>
</evidence>
<reference evidence="4" key="1">
    <citation type="journal article" date="2019" name="Int. J. Syst. Evol. Microbiol.">
        <title>The Global Catalogue of Microorganisms (GCM) 10K type strain sequencing project: providing services to taxonomists for standard genome sequencing and annotation.</title>
        <authorList>
            <consortium name="The Broad Institute Genomics Platform"/>
            <consortium name="The Broad Institute Genome Sequencing Center for Infectious Disease"/>
            <person name="Wu L."/>
            <person name="Ma J."/>
        </authorList>
    </citation>
    <scope>NUCLEOTIDE SEQUENCE [LARGE SCALE GENOMIC DNA]</scope>
    <source>
        <strain evidence="4">CCUG 62982</strain>
    </source>
</reference>
<dbReference type="InterPro" id="IPR020845">
    <property type="entry name" value="AMP-binding_CS"/>
</dbReference>
<evidence type="ECO:0000313" key="4">
    <source>
        <dbReference type="Proteomes" id="UP001596977"/>
    </source>
</evidence>
<protein>
    <submittedName>
        <fullName evidence="3">Class I adenylate-forming enzyme family protein</fullName>
    </submittedName>
</protein>
<comment type="caution">
    <text evidence="3">The sequence shown here is derived from an EMBL/GenBank/DDBJ whole genome shotgun (WGS) entry which is preliminary data.</text>
</comment>
<gene>
    <name evidence="3" type="ORF">ACFQ1E_12210</name>
</gene>
<dbReference type="Pfam" id="PF00501">
    <property type="entry name" value="AMP-binding"/>
    <property type="match status" value="1"/>
</dbReference>
<evidence type="ECO:0000259" key="2">
    <source>
        <dbReference type="Pfam" id="PF13193"/>
    </source>
</evidence>
<dbReference type="PANTHER" id="PTHR43767:SF12">
    <property type="entry name" value="AMP-DEPENDENT SYNTHETASE AND LIGASE"/>
    <property type="match status" value="1"/>
</dbReference>
<dbReference type="InterPro" id="IPR042099">
    <property type="entry name" value="ANL_N_sf"/>
</dbReference>
<feature type="domain" description="AMP-binding enzyme C-terminal" evidence="2">
    <location>
        <begin position="418"/>
        <end position="492"/>
    </location>
</feature>
<dbReference type="Gene3D" id="3.30.300.30">
    <property type="match status" value="1"/>
</dbReference>
<dbReference type="Pfam" id="PF13193">
    <property type="entry name" value="AMP-binding_C"/>
    <property type="match status" value="1"/>
</dbReference>
<accession>A0ABW3H744</accession>
<dbReference type="InterPro" id="IPR000873">
    <property type="entry name" value="AMP-dep_synth/lig_dom"/>
</dbReference>
<dbReference type="InterPro" id="IPR050237">
    <property type="entry name" value="ATP-dep_AMP-bd_enzyme"/>
</dbReference>
<evidence type="ECO:0000259" key="1">
    <source>
        <dbReference type="Pfam" id="PF00501"/>
    </source>
</evidence>
<dbReference type="Gene3D" id="3.40.50.12780">
    <property type="entry name" value="N-terminal domain of ligase-like"/>
    <property type="match status" value="1"/>
</dbReference>
<dbReference type="PANTHER" id="PTHR43767">
    <property type="entry name" value="LONG-CHAIN-FATTY-ACID--COA LIGASE"/>
    <property type="match status" value="1"/>
</dbReference>
<dbReference type="PROSITE" id="PS00455">
    <property type="entry name" value="AMP_BINDING"/>
    <property type="match status" value="1"/>
</dbReference>
<organism evidence="3 4">
    <name type="scientific">Sphingomonas canadensis</name>
    <dbReference type="NCBI Taxonomy" id="1219257"/>
    <lineage>
        <taxon>Bacteria</taxon>
        <taxon>Pseudomonadati</taxon>
        <taxon>Pseudomonadota</taxon>
        <taxon>Alphaproteobacteria</taxon>
        <taxon>Sphingomonadales</taxon>
        <taxon>Sphingomonadaceae</taxon>
        <taxon>Sphingomonas</taxon>
    </lineage>
</organism>
<dbReference type="EMBL" id="JBHTJG010000005">
    <property type="protein sequence ID" value="MFD0947104.1"/>
    <property type="molecule type" value="Genomic_DNA"/>
</dbReference>
<sequence length="506" mass="53770">MNAGEMLTGPFSTLADLIRAHARERGDRLALVCGGETLDYAGLDRAMDRVAAALQRDGIAPGTAVAILAVPSIAYMLAFLGALRAGCVPAPLSPSATPAQLGAMIADCGAPILFHDDANAAIDTAARRIALDGPAFGAWLAPGGTVPAPVAAGPDDPFNIIYSSGTTGTPKGIVQSHGMRWQHIMRAGAGAGFTDAVAMIATPLYSNTTLVLLLPVLGWGGTAVLMRKFEAGEYLRLAEAHRATHTMLVPVQYERVLAHPGFDAADLSSFRLKFCTSAPFSAEMKADALRRWPGALVEYYGMTEGGGTTILVAHLNPDKLHTVGKPVEGHDIRLIDEQGREVPQGEVGEVVGRSPAMMTGYHGRESATREAEWFDAEGRRFIRHGDLGRFDAEGFLTLVGRKKDVIISGGFNVYPADLEAVLAGHPDVADCTVVGVPSPQWGETPVGFYVPRDGAAADPATILEWTNDRLGRTQRLSALAPVDALPRSSIGKVLKRELRDRWEQAQ</sequence>
<dbReference type="InterPro" id="IPR025110">
    <property type="entry name" value="AMP-bd_C"/>
</dbReference>
<proteinExistence type="predicted"/>
<dbReference type="Proteomes" id="UP001596977">
    <property type="component" value="Unassembled WGS sequence"/>
</dbReference>